<keyword evidence="14" id="KW-1185">Reference proteome</keyword>
<organism evidence="13 14">
    <name type="scientific">Aquabacterium lacunae</name>
    <dbReference type="NCBI Taxonomy" id="2528630"/>
    <lineage>
        <taxon>Bacteria</taxon>
        <taxon>Pseudomonadati</taxon>
        <taxon>Pseudomonadota</taxon>
        <taxon>Betaproteobacteria</taxon>
        <taxon>Burkholderiales</taxon>
        <taxon>Aquabacterium</taxon>
    </lineage>
</organism>
<comment type="subcellular location">
    <subcellularLocation>
        <location evidence="1">Cell outer membrane</location>
        <topology evidence="1">Multi-pass membrane protein</topology>
    </subcellularLocation>
</comment>
<feature type="signal peptide" evidence="11">
    <location>
        <begin position="1"/>
        <end position="29"/>
    </location>
</feature>
<dbReference type="PANTHER" id="PTHR34501">
    <property type="entry name" value="PROTEIN YDDL-RELATED"/>
    <property type="match status" value="1"/>
</dbReference>
<dbReference type="EMBL" id="SIXI01000001">
    <property type="protein sequence ID" value="TBO34316.1"/>
    <property type="molecule type" value="Genomic_DNA"/>
</dbReference>
<dbReference type="RefSeq" id="WP_130966266.1">
    <property type="nucleotide sequence ID" value="NZ_SIXI01000001.1"/>
</dbReference>
<dbReference type="InterPro" id="IPR002299">
    <property type="entry name" value="Porin_Neis"/>
</dbReference>
<evidence type="ECO:0000256" key="9">
    <source>
        <dbReference type="ARBA" id="ARBA00023136"/>
    </source>
</evidence>
<evidence type="ECO:0000313" key="14">
    <source>
        <dbReference type="Proteomes" id="UP000292120"/>
    </source>
</evidence>
<proteinExistence type="predicted"/>
<evidence type="ECO:0000256" key="2">
    <source>
        <dbReference type="ARBA" id="ARBA00011233"/>
    </source>
</evidence>
<comment type="caution">
    <text evidence="13">The sequence shown here is derived from an EMBL/GenBank/DDBJ whole genome shotgun (WGS) entry which is preliminary data.</text>
</comment>
<evidence type="ECO:0000256" key="10">
    <source>
        <dbReference type="ARBA" id="ARBA00023237"/>
    </source>
</evidence>
<dbReference type="GO" id="GO:0015288">
    <property type="term" value="F:porin activity"/>
    <property type="evidence" value="ECO:0007669"/>
    <property type="project" value="UniProtKB-KW"/>
</dbReference>
<evidence type="ECO:0000313" key="13">
    <source>
        <dbReference type="EMBL" id="TBO34316.1"/>
    </source>
</evidence>
<dbReference type="CDD" id="cd00342">
    <property type="entry name" value="gram_neg_porins"/>
    <property type="match status" value="1"/>
</dbReference>
<keyword evidence="5" id="KW-0812">Transmembrane</keyword>
<feature type="domain" description="Porin" evidence="12">
    <location>
        <begin position="16"/>
        <end position="314"/>
    </location>
</feature>
<dbReference type="Proteomes" id="UP000292120">
    <property type="component" value="Unassembled WGS sequence"/>
</dbReference>
<keyword evidence="10" id="KW-0998">Cell outer membrane</keyword>
<accession>A0A4V2JG49</accession>
<evidence type="ECO:0000256" key="1">
    <source>
        <dbReference type="ARBA" id="ARBA00004571"/>
    </source>
</evidence>
<evidence type="ECO:0000256" key="6">
    <source>
        <dbReference type="ARBA" id="ARBA00022729"/>
    </source>
</evidence>
<keyword evidence="8" id="KW-0626">Porin</keyword>
<evidence type="ECO:0000256" key="3">
    <source>
        <dbReference type="ARBA" id="ARBA00022448"/>
    </source>
</evidence>
<reference evidence="13 14" key="1">
    <citation type="submission" date="2019-02" db="EMBL/GenBank/DDBJ databases">
        <title>Aquabacterium sp. strain KMB7.</title>
        <authorList>
            <person name="Chen W.-M."/>
        </authorList>
    </citation>
    <scope>NUCLEOTIDE SEQUENCE [LARGE SCALE GENOMIC DNA]</scope>
    <source>
        <strain evidence="13 14">KMB7</strain>
    </source>
</reference>
<keyword evidence="3" id="KW-0813">Transport</keyword>
<dbReference type="PANTHER" id="PTHR34501:SF9">
    <property type="entry name" value="MAJOR OUTER MEMBRANE PROTEIN P.IA"/>
    <property type="match status" value="1"/>
</dbReference>
<dbReference type="SUPFAM" id="SSF56935">
    <property type="entry name" value="Porins"/>
    <property type="match status" value="1"/>
</dbReference>
<dbReference type="GO" id="GO:0034220">
    <property type="term" value="P:monoatomic ion transmembrane transport"/>
    <property type="evidence" value="ECO:0007669"/>
    <property type="project" value="InterPro"/>
</dbReference>
<evidence type="ECO:0000256" key="5">
    <source>
        <dbReference type="ARBA" id="ARBA00022692"/>
    </source>
</evidence>
<evidence type="ECO:0000256" key="4">
    <source>
        <dbReference type="ARBA" id="ARBA00022452"/>
    </source>
</evidence>
<dbReference type="GO" id="GO:0046930">
    <property type="term" value="C:pore complex"/>
    <property type="evidence" value="ECO:0007669"/>
    <property type="project" value="UniProtKB-KW"/>
</dbReference>
<sequence length="350" mass="35199">MQRKNHLTLAAVSAIATTVALVLPFTASAQNAVTVYGIADLYLQYGQGSTGSQLSVQTGGVSGSRLGFKGTEDLGNGLSAQFQLEMGINADTGSLGQGGLAWGRQAWVGLNQSGLGSLNLGRQNIPQYVVLDTFDPYGTGAGSAASSGIVSTTSRANNSIVLKSASFGGFTVQAMTALGETGTSNTASNVYGLGAQYNAGAFAAGLALSQFKAADATKVDANYALLTGSYDFGAFKVTGGVQRVNNLGGVATVDRTEALAGVLVPVSANGTFSAGVGTGTTEDLAGSRASQYTLGYTHALSKRTRLYAIGTVIQNGSGTQYTAGAASGAGPTTANGKDVSALQVGIRHAF</sequence>
<dbReference type="Gene3D" id="2.40.160.10">
    <property type="entry name" value="Porin"/>
    <property type="match status" value="1"/>
</dbReference>
<dbReference type="InterPro" id="IPR023614">
    <property type="entry name" value="Porin_dom_sf"/>
</dbReference>
<dbReference type="Pfam" id="PF13609">
    <property type="entry name" value="Porin_4"/>
    <property type="match status" value="1"/>
</dbReference>
<keyword evidence="7" id="KW-0406">Ion transport</keyword>
<protein>
    <submittedName>
        <fullName evidence="13">Porin</fullName>
    </submittedName>
</protein>
<evidence type="ECO:0000256" key="11">
    <source>
        <dbReference type="SAM" id="SignalP"/>
    </source>
</evidence>
<feature type="chain" id="PRO_5020331196" evidence="11">
    <location>
        <begin position="30"/>
        <end position="350"/>
    </location>
</feature>
<comment type="subunit">
    <text evidence="2">Homotrimer.</text>
</comment>
<dbReference type="InterPro" id="IPR050298">
    <property type="entry name" value="Gram-neg_bact_OMP"/>
</dbReference>
<evidence type="ECO:0000256" key="7">
    <source>
        <dbReference type="ARBA" id="ARBA00023065"/>
    </source>
</evidence>
<evidence type="ECO:0000259" key="12">
    <source>
        <dbReference type="Pfam" id="PF13609"/>
    </source>
</evidence>
<name>A0A4V2JG49_9BURK</name>
<keyword evidence="6 11" id="KW-0732">Signal</keyword>
<dbReference type="GO" id="GO:0009279">
    <property type="term" value="C:cell outer membrane"/>
    <property type="evidence" value="ECO:0007669"/>
    <property type="project" value="UniProtKB-SubCell"/>
</dbReference>
<keyword evidence="4" id="KW-1134">Transmembrane beta strand</keyword>
<keyword evidence="9" id="KW-0472">Membrane</keyword>
<evidence type="ECO:0000256" key="8">
    <source>
        <dbReference type="ARBA" id="ARBA00023114"/>
    </source>
</evidence>
<dbReference type="InterPro" id="IPR033900">
    <property type="entry name" value="Gram_neg_porin_domain"/>
</dbReference>
<dbReference type="PRINTS" id="PR00182">
    <property type="entry name" value="ECOLNEIPORIN"/>
</dbReference>
<dbReference type="PRINTS" id="PR00184">
    <property type="entry name" value="NEISSPPORIN"/>
</dbReference>
<dbReference type="OrthoDB" id="5289162at2"/>
<dbReference type="AlphaFoldDB" id="A0A4V2JG49"/>
<dbReference type="InterPro" id="IPR001702">
    <property type="entry name" value="Porin_Gram-ve"/>
</dbReference>
<gene>
    <name evidence="13" type="ORF">EYS42_02530</name>
</gene>